<dbReference type="SUPFAM" id="SSF55781">
    <property type="entry name" value="GAF domain-like"/>
    <property type="match status" value="1"/>
</dbReference>
<protein>
    <submittedName>
        <fullName evidence="1">GAF domain-containing protein</fullName>
    </submittedName>
</protein>
<dbReference type="InterPro" id="IPR029016">
    <property type="entry name" value="GAF-like_dom_sf"/>
</dbReference>
<reference evidence="1 2" key="1">
    <citation type="submission" date="2020-02" db="EMBL/GenBank/DDBJ databases">
        <authorList>
            <person name="Kim M.K."/>
        </authorList>
    </citation>
    <scope>NUCLEOTIDE SEQUENCE [LARGE SCALE GENOMIC DNA]</scope>
    <source>
        <strain evidence="1 2">17J57-3</strain>
    </source>
</reference>
<dbReference type="AlphaFoldDB" id="A0A6B3SXB1"/>
<dbReference type="Proteomes" id="UP000482155">
    <property type="component" value="Unassembled WGS sequence"/>
</dbReference>
<organism evidence="1 2">
    <name type="scientific">Noviherbaspirillum galbum</name>
    <dbReference type="NCBI Taxonomy" id="2709383"/>
    <lineage>
        <taxon>Bacteria</taxon>
        <taxon>Pseudomonadati</taxon>
        <taxon>Pseudomonadota</taxon>
        <taxon>Betaproteobacteria</taxon>
        <taxon>Burkholderiales</taxon>
        <taxon>Oxalobacteraceae</taxon>
        <taxon>Noviherbaspirillum</taxon>
    </lineage>
</organism>
<proteinExistence type="predicted"/>
<name>A0A6B3SXB1_9BURK</name>
<sequence>MNETIIELRLEDVVITHELLHRPRQGTYPLDLTPSFRLITAHASLGDYSVLRATCLAVLALCKCGSAGFSRLGLLDEDLRWDVVTGVFERYEGGASARFDSPCGYTIDRNSAQLFERPARYFNWMEKGEMTVFEGLVVPLHYPGTIRPYGVIWALTHDLEKRFSIDDLRIMSLLTAHAATLITD</sequence>
<dbReference type="EMBL" id="JAAIVB010000074">
    <property type="protein sequence ID" value="NEX63746.1"/>
    <property type="molecule type" value="Genomic_DNA"/>
</dbReference>
<gene>
    <name evidence="1" type="ORF">G3574_21930</name>
</gene>
<accession>A0A6B3SXB1</accession>
<evidence type="ECO:0000313" key="2">
    <source>
        <dbReference type="Proteomes" id="UP000482155"/>
    </source>
</evidence>
<comment type="caution">
    <text evidence="1">The sequence shown here is derived from an EMBL/GenBank/DDBJ whole genome shotgun (WGS) entry which is preliminary data.</text>
</comment>
<dbReference type="Gene3D" id="3.30.450.40">
    <property type="match status" value="1"/>
</dbReference>
<evidence type="ECO:0000313" key="1">
    <source>
        <dbReference type="EMBL" id="NEX63746.1"/>
    </source>
</evidence>
<dbReference type="RefSeq" id="WP_163967677.1">
    <property type="nucleotide sequence ID" value="NZ_JAAIVB010000074.1"/>
</dbReference>
<keyword evidence="2" id="KW-1185">Reference proteome</keyword>